<name>A0A150WS86_BDEBC</name>
<comment type="caution">
    <text evidence="1">The sequence shown here is derived from an EMBL/GenBank/DDBJ whole genome shotgun (WGS) entry which is preliminary data.</text>
</comment>
<keyword evidence="2" id="KW-1185">Reference proteome</keyword>
<proteinExistence type="predicted"/>
<gene>
    <name evidence="1" type="ORF">AZI86_08955</name>
</gene>
<protein>
    <submittedName>
        <fullName evidence="1">Uncharacterized protein</fullName>
    </submittedName>
</protein>
<dbReference type="EMBL" id="LUKE01000001">
    <property type="protein sequence ID" value="KYG67129.1"/>
    <property type="molecule type" value="Genomic_DNA"/>
</dbReference>
<sequence length="78" mass="8534">MSVLVLNTPVVAFASKIEKIQKALKEECQVGVSSKKALTLIRPLYLTCVPGTKVSLQSDEDRCDVKCLKGNSNVIVER</sequence>
<dbReference type="OrthoDB" id="9342780at2"/>
<accession>A0A150WS86</accession>
<reference evidence="1 2" key="1">
    <citation type="submission" date="2016-03" db="EMBL/GenBank/DDBJ databases">
        <authorList>
            <person name="Ploux O."/>
        </authorList>
    </citation>
    <scope>NUCLEOTIDE SEQUENCE [LARGE SCALE GENOMIC DNA]</scope>
    <source>
        <strain evidence="1 2">R0</strain>
    </source>
</reference>
<dbReference type="Proteomes" id="UP000075320">
    <property type="component" value="Unassembled WGS sequence"/>
</dbReference>
<evidence type="ECO:0000313" key="2">
    <source>
        <dbReference type="Proteomes" id="UP000075320"/>
    </source>
</evidence>
<organism evidence="1 2">
    <name type="scientific">Bdellovibrio bacteriovorus</name>
    <dbReference type="NCBI Taxonomy" id="959"/>
    <lineage>
        <taxon>Bacteria</taxon>
        <taxon>Pseudomonadati</taxon>
        <taxon>Bdellovibrionota</taxon>
        <taxon>Bdellovibrionia</taxon>
        <taxon>Bdellovibrionales</taxon>
        <taxon>Pseudobdellovibrionaceae</taxon>
        <taxon>Bdellovibrio</taxon>
    </lineage>
</organism>
<dbReference type="AlphaFoldDB" id="A0A150WS86"/>
<evidence type="ECO:0000313" key="1">
    <source>
        <dbReference type="EMBL" id="KYG67129.1"/>
    </source>
</evidence>